<dbReference type="InterPro" id="IPR000490">
    <property type="entry name" value="Glyco_hydro_17"/>
</dbReference>
<evidence type="ECO:0000313" key="7">
    <source>
        <dbReference type="EMBL" id="PHT80836.1"/>
    </source>
</evidence>
<dbReference type="Gene3D" id="3.20.20.80">
    <property type="entry name" value="Glycosidases"/>
    <property type="match status" value="1"/>
</dbReference>
<dbReference type="SUPFAM" id="SSF51445">
    <property type="entry name" value="(Trans)glycosidases"/>
    <property type="match status" value="1"/>
</dbReference>
<keyword evidence="8" id="KW-1185">Reference proteome</keyword>
<sequence>MHMPSSKGNRGRNNRKSKSSKTSRKATRRSVDPSSSNTSGSSSPLMHFSPPMALNTTHIFKVQSRKRDRRNALKESIRRLYHNAYPSWIEIPRRYDRELTVGTEPFSNALYVPKYDVVDSISMMRDVLDEMDLGHVTTTIGHGVDVFNISKVPSESGLHDDIKGMMLKLLEFFNKTGSPFVVNMFPLQTVRDVMNYPIEFTFFDNMSNLTITDGNATYTNAVELIYDSVESGIINAGYPNMKIVIGEIGWPTDGYPDAYIKNAERFNKGLLKFIASKQGTPLRPRPIEAYLHSLSDENKFLTTFGAYQRH</sequence>
<dbReference type="Proteomes" id="UP000222542">
    <property type="component" value="Unassembled WGS sequence"/>
</dbReference>
<gene>
    <name evidence="7" type="ORF">T459_13851</name>
</gene>
<feature type="region of interest" description="Disordered" evidence="6">
    <location>
        <begin position="1"/>
        <end position="50"/>
    </location>
</feature>
<evidence type="ECO:0000256" key="6">
    <source>
        <dbReference type="SAM" id="MobiDB-lite"/>
    </source>
</evidence>
<dbReference type="Pfam" id="PF00332">
    <property type="entry name" value="Glyco_hydro_17"/>
    <property type="match status" value="1"/>
</dbReference>
<dbReference type="EMBL" id="AYRZ02000005">
    <property type="protein sequence ID" value="PHT80836.1"/>
    <property type="molecule type" value="Genomic_DNA"/>
</dbReference>
<name>A0A2G2ZFR3_CAPAN</name>
<dbReference type="GO" id="GO:0005886">
    <property type="term" value="C:plasma membrane"/>
    <property type="evidence" value="ECO:0000318"/>
    <property type="project" value="GO_Central"/>
</dbReference>
<evidence type="ECO:0000313" key="8">
    <source>
        <dbReference type="Proteomes" id="UP000222542"/>
    </source>
</evidence>
<evidence type="ECO:0000256" key="2">
    <source>
        <dbReference type="ARBA" id="ARBA00022801"/>
    </source>
</evidence>
<proteinExistence type="inferred from homology"/>
<evidence type="ECO:0008006" key="9">
    <source>
        <dbReference type="Google" id="ProtNLM"/>
    </source>
</evidence>
<dbReference type="PROSITE" id="PS00587">
    <property type="entry name" value="GLYCOSYL_HYDROL_F17"/>
    <property type="match status" value="1"/>
</dbReference>
<evidence type="ECO:0000256" key="1">
    <source>
        <dbReference type="ARBA" id="ARBA00008773"/>
    </source>
</evidence>
<organism evidence="7 8">
    <name type="scientific">Capsicum annuum</name>
    <name type="common">Capsicum pepper</name>
    <dbReference type="NCBI Taxonomy" id="4072"/>
    <lineage>
        <taxon>Eukaryota</taxon>
        <taxon>Viridiplantae</taxon>
        <taxon>Streptophyta</taxon>
        <taxon>Embryophyta</taxon>
        <taxon>Tracheophyta</taxon>
        <taxon>Spermatophyta</taxon>
        <taxon>Magnoliopsida</taxon>
        <taxon>eudicotyledons</taxon>
        <taxon>Gunneridae</taxon>
        <taxon>Pentapetalae</taxon>
        <taxon>asterids</taxon>
        <taxon>lamiids</taxon>
        <taxon>Solanales</taxon>
        <taxon>Solanaceae</taxon>
        <taxon>Solanoideae</taxon>
        <taxon>Capsiceae</taxon>
        <taxon>Capsicum</taxon>
    </lineage>
</organism>
<feature type="compositionally biased region" description="Basic residues" evidence="6">
    <location>
        <begin position="9"/>
        <end position="28"/>
    </location>
</feature>
<comment type="caution">
    <text evidence="7">The sequence shown here is derived from an EMBL/GenBank/DDBJ whole genome shotgun (WGS) entry which is preliminary data.</text>
</comment>
<evidence type="ECO:0000256" key="5">
    <source>
        <dbReference type="RuleBase" id="RU004336"/>
    </source>
</evidence>
<dbReference type="PANTHER" id="PTHR32227">
    <property type="entry name" value="GLUCAN ENDO-1,3-BETA-GLUCOSIDASE BG1-RELATED-RELATED"/>
    <property type="match status" value="1"/>
</dbReference>
<dbReference type="InterPro" id="IPR044965">
    <property type="entry name" value="Glyco_hydro_17_plant"/>
</dbReference>
<feature type="compositionally biased region" description="Low complexity" evidence="6">
    <location>
        <begin position="32"/>
        <end position="43"/>
    </location>
</feature>
<dbReference type="GO" id="GO:0004553">
    <property type="term" value="F:hydrolase activity, hydrolyzing O-glycosyl compounds"/>
    <property type="evidence" value="ECO:0007669"/>
    <property type="project" value="InterPro"/>
</dbReference>
<dbReference type="AlphaFoldDB" id="A0A2G2ZFR3"/>
<evidence type="ECO:0000256" key="4">
    <source>
        <dbReference type="RuleBase" id="RU004335"/>
    </source>
</evidence>
<comment type="similarity">
    <text evidence="1 4">Belongs to the glycosyl hydrolase 17 family.</text>
</comment>
<dbReference type="InterPro" id="IPR017853">
    <property type="entry name" value="GH"/>
</dbReference>
<dbReference type="Gramene" id="PHT80836">
    <property type="protein sequence ID" value="PHT80836"/>
    <property type="gene ID" value="T459_13851"/>
</dbReference>
<keyword evidence="3 5" id="KW-0326">Glycosidase</keyword>
<reference evidence="7 8" key="1">
    <citation type="journal article" date="2014" name="Nat. Genet.">
        <title>Genome sequence of the hot pepper provides insights into the evolution of pungency in Capsicum species.</title>
        <authorList>
            <person name="Kim S."/>
            <person name="Park M."/>
            <person name="Yeom S.I."/>
            <person name="Kim Y.M."/>
            <person name="Lee J.M."/>
            <person name="Lee H.A."/>
            <person name="Seo E."/>
            <person name="Choi J."/>
            <person name="Cheong K."/>
            <person name="Kim K.T."/>
            <person name="Jung K."/>
            <person name="Lee G.W."/>
            <person name="Oh S.K."/>
            <person name="Bae C."/>
            <person name="Kim S.B."/>
            <person name="Lee H.Y."/>
            <person name="Kim S.Y."/>
            <person name="Kim M.S."/>
            <person name="Kang B.C."/>
            <person name="Jo Y.D."/>
            <person name="Yang H.B."/>
            <person name="Jeong H.J."/>
            <person name="Kang W.H."/>
            <person name="Kwon J.K."/>
            <person name="Shin C."/>
            <person name="Lim J.Y."/>
            <person name="Park J.H."/>
            <person name="Huh J.H."/>
            <person name="Kim J.S."/>
            <person name="Kim B.D."/>
            <person name="Cohen O."/>
            <person name="Paran I."/>
            <person name="Suh M.C."/>
            <person name="Lee S.B."/>
            <person name="Kim Y.K."/>
            <person name="Shin Y."/>
            <person name="Noh S.J."/>
            <person name="Park J."/>
            <person name="Seo Y.S."/>
            <person name="Kwon S.Y."/>
            <person name="Kim H.A."/>
            <person name="Park J.M."/>
            <person name="Kim H.J."/>
            <person name="Choi S.B."/>
            <person name="Bosland P.W."/>
            <person name="Reeves G."/>
            <person name="Jo S.H."/>
            <person name="Lee B.W."/>
            <person name="Cho H.T."/>
            <person name="Choi H.S."/>
            <person name="Lee M.S."/>
            <person name="Yu Y."/>
            <person name="Do Choi Y."/>
            <person name="Park B.S."/>
            <person name="van Deynze A."/>
            <person name="Ashrafi H."/>
            <person name="Hill T."/>
            <person name="Kim W.T."/>
            <person name="Pai H.S."/>
            <person name="Ahn H.K."/>
            <person name="Yeam I."/>
            <person name="Giovannoni J.J."/>
            <person name="Rose J.K."/>
            <person name="Sorensen I."/>
            <person name="Lee S.J."/>
            <person name="Kim R.W."/>
            <person name="Choi I.Y."/>
            <person name="Choi B.S."/>
            <person name="Lim J.S."/>
            <person name="Lee Y.H."/>
            <person name="Choi D."/>
        </authorList>
    </citation>
    <scope>NUCLEOTIDE SEQUENCE [LARGE SCALE GENOMIC DNA]</scope>
    <source>
        <strain evidence="8">cv. CM334</strain>
    </source>
</reference>
<dbReference type="GO" id="GO:0005975">
    <property type="term" value="P:carbohydrate metabolic process"/>
    <property type="evidence" value="ECO:0007669"/>
    <property type="project" value="InterPro"/>
</dbReference>
<reference evidence="7 8" key="2">
    <citation type="journal article" date="2017" name="Genome Biol.">
        <title>New reference genome sequences of hot pepper reveal the massive evolution of plant disease-resistance genes by retroduplication.</title>
        <authorList>
            <person name="Kim S."/>
            <person name="Park J."/>
            <person name="Yeom S.I."/>
            <person name="Kim Y.M."/>
            <person name="Seo E."/>
            <person name="Kim K.T."/>
            <person name="Kim M.S."/>
            <person name="Lee J.M."/>
            <person name="Cheong K."/>
            <person name="Shin H.S."/>
            <person name="Kim S.B."/>
            <person name="Han K."/>
            <person name="Lee J."/>
            <person name="Park M."/>
            <person name="Lee H.A."/>
            <person name="Lee H.Y."/>
            <person name="Lee Y."/>
            <person name="Oh S."/>
            <person name="Lee J.H."/>
            <person name="Choi E."/>
            <person name="Choi E."/>
            <person name="Lee S.E."/>
            <person name="Jeon J."/>
            <person name="Kim H."/>
            <person name="Choi G."/>
            <person name="Song H."/>
            <person name="Lee J."/>
            <person name="Lee S.C."/>
            <person name="Kwon J.K."/>
            <person name="Lee H.Y."/>
            <person name="Koo N."/>
            <person name="Hong Y."/>
            <person name="Kim R.W."/>
            <person name="Kang W.H."/>
            <person name="Huh J.H."/>
            <person name="Kang B.C."/>
            <person name="Yang T.J."/>
            <person name="Lee Y.H."/>
            <person name="Bennetzen J.L."/>
            <person name="Choi D."/>
        </authorList>
    </citation>
    <scope>NUCLEOTIDE SEQUENCE [LARGE SCALE GENOMIC DNA]</scope>
    <source>
        <strain evidence="8">cv. CM334</strain>
    </source>
</reference>
<accession>A0A2G2ZFR3</accession>
<evidence type="ECO:0000256" key="3">
    <source>
        <dbReference type="ARBA" id="ARBA00023295"/>
    </source>
</evidence>
<protein>
    <recommendedName>
        <fullName evidence="9">Glucan endo-1,3-beta-D-glucosidase</fullName>
    </recommendedName>
</protein>
<dbReference type="STRING" id="4072.A0A2G2ZFR3"/>
<keyword evidence="2 5" id="KW-0378">Hydrolase</keyword>